<sequence>MRAQRSSLGASLKATPVDVQGNCSYSVYAGPCLEYVVQFRLKSLQLDMKIASLARQVYGSLVPTVLFEGHVGDESKDREPLYGVTHLDSILAHDCPDNSPENFARRQSLMTGVARFFALSWKTPQLVDQTHCAKVRQSFERELRMLLEVITPHHPEMH</sequence>
<dbReference type="STRING" id="94208.A0A2S4L475"/>
<gene>
    <name evidence="1" type="ORF">TPAR_02553</name>
</gene>
<organism evidence="1 2">
    <name type="scientific">Tolypocladium paradoxum</name>
    <dbReference type="NCBI Taxonomy" id="94208"/>
    <lineage>
        <taxon>Eukaryota</taxon>
        <taxon>Fungi</taxon>
        <taxon>Dikarya</taxon>
        <taxon>Ascomycota</taxon>
        <taxon>Pezizomycotina</taxon>
        <taxon>Sordariomycetes</taxon>
        <taxon>Hypocreomycetidae</taxon>
        <taxon>Hypocreales</taxon>
        <taxon>Ophiocordycipitaceae</taxon>
        <taxon>Tolypocladium</taxon>
    </lineage>
</organism>
<comment type="caution">
    <text evidence="1">The sequence shown here is derived from an EMBL/GenBank/DDBJ whole genome shotgun (WGS) entry which is preliminary data.</text>
</comment>
<evidence type="ECO:0000313" key="1">
    <source>
        <dbReference type="EMBL" id="POR37243.1"/>
    </source>
</evidence>
<reference evidence="1 2" key="1">
    <citation type="submission" date="2018-01" db="EMBL/GenBank/DDBJ databases">
        <title>Harnessing the power of phylogenomics to disentangle the directionality and signatures of interkingdom host jumping in the parasitic fungal genus Tolypocladium.</title>
        <authorList>
            <person name="Quandt C.A."/>
            <person name="Patterson W."/>
            <person name="Spatafora J.W."/>
        </authorList>
    </citation>
    <scope>NUCLEOTIDE SEQUENCE [LARGE SCALE GENOMIC DNA]</scope>
    <source>
        <strain evidence="1 2">NRBC 100945</strain>
    </source>
</reference>
<proteinExistence type="predicted"/>
<protein>
    <submittedName>
        <fullName evidence="1">Uncharacterized protein</fullName>
    </submittedName>
</protein>
<dbReference type="EMBL" id="PKSG01000268">
    <property type="protein sequence ID" value="POR37243.1"/>
    <property type="molecule type" value="Genomic_DNA"/>
</dbReference>
<evidence type="ECO:0000313" key="2">
    <source>
        <dbReference type="Proteomes" id="UP000237481"/>
    </source>
</evidence>
<accession>A0A2S4L475</accession>
<keyword evidence="2" id="KW-1185">Reference proteome</keyword>
<dbReference type="Proteomes" id="UP000237481">
    <property type="component" value="Unassembled WGS sequence"/>
</dbReference>
<name>A0A2S4L475_9HYPO</name>
<dbReference type="OrthoDB" id="4922793at2759"/>
<dbReference type="AlphaFoldDB" id="A0A2S4L475"/>